<name>A0ABS8VQU1_DATST</name>
<evidence type="ECO:0000313" key="2">
    <source>
        <dbReference type="Proteomes" id="UP000823775"/>
    </source>
</evidence>
<keyword evidence="2" id="KW-1185">Reference proteome</keyword>
<organism evidence="1 2">
    <name type="scientific">Datura stramonium</name>
    <name type="common">Jimsonweed</name>
    <name type="synonym">Common thornapple</name>
    <dbReference type="NCBI Taxonomy" id="4076"/>
    <lineage>
        <taxon>Eukaryota</taxon>
        <taxon>Viridiplantae</taxon>
        <taxon>Streptophyta</taxon>
        <taxon>Embryophyta</taxon>
        <taxon>Tracheophyta</taxon>
        <taxon>Spermatophyta</taxon>
        <taxon>Magnoliopsida</taxon>
        <taxon>eudicotyledons</taxon>
        <taxon>Gunneridae</taxon>
        <taxon>Pentapetalae</taxon>
        <taxon>asterids</taxon>
        <taxon>lamiids</taxon>
        <taxon>Solanales</taxon>
        <taxon>Solanaceae</taxon>
        <taxon>Solanoideae</taxon>
        <taxon>Datureae</taxon>
        <taxon>Datura</taxon>
    </lineage>
</organism>
<gene>
    <name evidence="1" type="ORF">HAX54_041213</name>
</gene>
<dbReference type="EMBL" id="JACEIK010005925">
    <property type="protein sequence ID" value="MCE0482432.1"/>
    <property type="molecule type" value="Genomic_DNA"/>
</dbReference>
<accession>A0ABS8VQU1</accession>
<reference evidence="1 2" key="1">
    <citation type="journal article" date="2021" name="BMC Genomics">
        <title>Datura genome reveals duplications of psychoactive alkaloid biosynthetic genes and high mutation rate following tissue culture.</title>
        <authorList>
            <person name="Rajewski A."/>
            <person name="Carter-House D."/>
            <person name="Stajich J."/>
            <person name="Litt A."/>
        </authorList>
    </citation>
    <scope>NUCLEOTIDE SEQUENCE [LARGE SCALE GENOMIC DNA]</scope>
    <source>
        <strain evidence="1">AR-01</strain>
    </source>
</reference>
<comment type="caution">
    <text evidence="1">The sequence shown here is derived from an EMBL/GenBank/DDBJ whole genome shotgun (WGS) entry which is preliminary data.</text>
</comment>
<protein>
    <submittedName>
        <fullName evidence="1">Uncharacterized protein</fullName>
    </submittedName>
</protein>
<evidence type="ECO:0000313" key="1">
    <source>
        <dbReference type="EMBL" id="MCE0482432.1"/>
    </source>
</evidence>
<dbReference type="Proteomes" id="UP000823775">
    <property type="component" value="Unassembled WGS sequence"/>
</dbReference>
<proteinExistence type="predicted"/>
<sequence>MCAAQLRLWLEGAMQKNLEIYRIRPASRTAYATADGMKRARLRPKRGSEPHNGTFKMQVSHKPDHLVHFYHTEILGLAAAVSINFGSLIVDSSSFDVDNFALNNLLVHCYRSWHPHIASEVNLGMVDLGIEDDTLACEEMNNLAYHQPCSPF</sequence>